<dbReference type="InterPro" id="IPR010905">
    <property type="entry name" value="Glyco_hydro_88"/>
</dbReference>
<dbReference type="InterPro" id="IPR008928">
    <property type="entry name" value="6-hairpin_glycosidase_sf"/>
</dbReference>
<dbReference type="GO" id="GO:0052757">
    <property type="term" value="F:chondroitin hydrolase activity"/>
    <property type="evidence" value="ECO:0007669"/>
    <property type="project" value="TreeGrafter"/>
</dbReference>
<dbReference type="Gene3D" id="1.50.10.10">
    <property type="match status" value="1"/>
</dbReference>
<name>A0A1B7Z1V1_9FLAO</name>
<organism evidence="5 6">
    <name type="scientific">Maribacter hydrothermalis</name>
    <dbReference type="NCBI Taxonomy" id="1836467"/>
    <lineage>
        <taxon>Bacteria</taxon>
        <taxon>Pseudomonadati</taxon>
        <taxon>Bacteroidota</taxon>
        <taxon>Flavobacteriia</taxon>
        <taxon>Flavobacteriales</taxon>
        <taxon>Flavobacteriaceae</taxon>
        <taxon>Maribacter</taxon>
    </lineage>
</organism>
<comment type="caution">
    <text evidence="5">The sequence shown here is derived from an EMBL/GenBank/DDBJ whole genome shotgun (WGS) entry which is preliminary data.</text>
</comment>
<dbReference type="InterPro" id="IPR012341">
    <property type="entry name" value="6hp_glycosidase-like_sf"/>
</dbReference>
<dbReference type="InterPro" id="IPR052369">
    <property type="entry name" value="UG_Glycosaminoglycan_Hydrolase"/>
</dbReference>
<dbReference type="EMBL" id="LZFP01000045">
    <property type="protein sequence ID" value="OBR36701.1"/>
    <property type="molecule type" value="Genomic_DNA"/>
</dbReference>
<evidence type="ECO:0000313" key="5">
    <source>
        <dbReference type="EMBL" id="OBR36701.1"/>
    </source>
</evidence>
<feature type="binding site" evidence="4">
    <location>
        <position position="233"/>
    </location>
    <ligand>
        <name>substrate</name>
    </ligand>
</feature>
<evidence type="ECO:0000256" key="3">
    <source>
        <dbReference type="PIRSR" id="PIRSR610905-1"/>
    </source>
</evidence>
<feature type="binding site" evidence="4">
    <location>
        <position position="173"/>
    </location>
    <ligand>
        <name>substrate</name>
    </ligand>
</feature>
<reference evidence="6" key="1">
    <citation type="submission" date="2016-06" db="EMBL/GenBank/DDBJ databases">
        <authorList>
            <person name="Zhan P."/>
        </authorList>
    </citation>
    <scope>NUCLEOTIDE SEQUENCE [LARGE SCALE GENOMIC DNA]</scope>
    <source>
        <strain evidence="6">T28</strain>
    </source>
</reference>
<feature type="binding site" evidence="4">
    <location>
        <position position="249"/>
    </location>
    <ligand>
        <name>substrate</name>
    </ligand>
</feature>
<evidence type="ECO:0000313" key="6">
    <source>
        <dbReference type="Proteomes" id="UP000092164"/>
    </source>
</evidence>
<dbReference type="PANTHER" id="PTHR36845">
    <property type="entry name" value="HYDROLASE, PUTATIVE (AFU_ORTHOLOGUE AFUA_7G05090)-RELATED"/>
    <property type="match status" value="1"/>
</dbReference>
<feature type="active site" description="Nucleophile" evidence="3">
    <location>
        <position position="114"/>
    </location>
</feature>
<proteinExistence type="inferred from homology"/>
<feature type="active site" description="Proton donor" evidence="3">
    <location>
        <position position="173"/>
    </location>
</feature>
<evidence type="ECO:0000256" key="2">
    <source>
        <dbReference type="ARBA" id="ARBA00038358"/>
    </source>
</evidence>
<dbReference type="AlphaFoldDB" id="A0A1B7Z1V1"/>
<sequence length="396" mass="45950">MKIYKRIFLVLFVVFGWCNAQEAKIKETFLDRVADQYEYLYHNSIKFLDTNKPMPRTIVNGELHSVSIYDWTSGFHPGSMWNLYKLTNNTEWKNRALYYTKLLDSLQYYTETHDLGFMIGDSYGNALKYIDNQDYEKVMVQASKSLSSRFKPKAEILQSWNTNDRWQCPVIIDNMMNLEMLFEATKISGDSTYYNIAITHANTTMRNHFRDDFSSFHVLDYDIDTGNILKRNTAQGYKDESAWARGQAWGLYGFVVMYRETKDIKYLELANNIANYINNHKNLPEDKIPYWDYDAPVSNNTPRDASAAAITASALYELSTFVDDSLKTSYVNRASNILKSLSTETYLAEVGTNEGFLLKHSTGHLPDNSEIDVPINYADYYFLEALLRQHNLKTEN</sequence>
<dbReference type="OrthoDB" id="428577at2"/>
<keyword evidence="1 5" id="KW-0378">Hydrolase</keyword>
<dbReference type="KEGG" id="mart:BTR34_13920"/>
<evidence type="ECO:0000256" key="1">
    <source>
        <dbReference type="ARBA" id="ARBA00022801"/>
    </source>
</evidence>
<comment type="similarity">
    <text evidence="2">Belongs to the glycosyl hydrolase 88 family.</text>
</comment>
<protein>
    <submittedName>
        <fullName evidence="5">Glucuronyl hydrolase</fullName>
    </submittedName>
</protein>
<keyword evidence="6" id="KW-1185">Reference proteome</keyword>
<evidence type="ECO:0000256" key="4">
    <source>
        <dbReference type="PIRSR" id="PIRSR610905-2"/>
    </source>
</evidence>
<dbReference type="GO" id="GO:0000272">
    <property type="term" value="P:polysaccharide catabolic process"/>
    <property type="evidence" value="ECO:0007669"/>
    <property type="project" value="TreeGrafter"/>
</dbReference>
<feature type="binding site" evidence="4">
    <location>
        <position position="245"/>
    </location>
    <ligand>
        <name>substrate</name>
    </ligand>
</feature>
<dbReference type="Proteomes" id="UP000092164">
    <property type="component" value="Unassembled WGS sequence"/>
</dbReference>
<dbReference type="PANTHER" id="PTHR36845:SF1">
    <property type="entry name" value="HYDROLASE, PUTATIVE (AFU_ORTHOLOGUE AFUA_7G05090)-RELATED"/>
    <property type="match status" value="1"/>
</dbReference>
<gene>
    <name evidence="5" type="ORF">A9200_09815</name>
</gene>
<dbReference type="Pfam" id="PF07470">
    <property type="entry name" value="Glyco_hydro_88"/>
    <property type="match status" value="1"/>
</dbReference>
<accession>A0A1B7Z1V1</accession>
<dbReference type="SUPFAM" id="SSF48208">
    <property type="entry name" value="Six-hairpin glycosidases"/>
    <property type="match status" value="1"/>
</dbReference>
<dbReference type="RefSeq" id="WP_068486449.1">
    <property type="nucleotide sequence ID" value="NZ_CP018760.1"/>
</dbReference>
<feature type="binding site" evidence="4">
    <location>
        <position position="114"/>
    </location>
    <ligand>
        <name>substrate</name>
    </ligand>
</feature>
<dbReference type="STRING" id="1836467.BTR34_13920"/>